<organism evidence="3 4">
    <name type="scientific">Streptomyces nondiastaticus</name>
    <dbReference type="NCBI Taxonomy" id="3154512"/>
    <lineage>
        <taxon>Bacteria</taxon>
        <taxon>Bacillati</taxon>
        <taxon>Actinomycetota</taxon>
        <taxon>Actinomycetes</taxon>
        <taxon>Kitasatosporales</taxon>
        <taxon>Streptomycetaceae</taxon>
        <taxon>Streptomyces</taxon>
    </lineage>
</organism>
<reference evidence="3 4" key="1">
    <citation type="submission" date="2024-10" db="EMBL/GenBank/DDBJ databases">
        <title>The Natural Products Discovery Center: Release of the First 8490 Sequenced Strains for Exploring Actinobacteria Biosynthetic Diversity.</title>
        <authorList>
            <person name="Kalkreuter E."/>
            <person name="Kautsar S.A."/>
            <person name="Yang D."/>
            <person name="Bader C.D."/>
            <person name="Teijaro C.N."/>
            <person name="Fluegel L."/>
            <person name="Davis C.M."/>
            <person name="Simpson J.R."/>
            <person name="Lauterbach L."/>
            <person name="Steele A.D."/>
            <person name="Gui C."/>
            <person name="Meng S."/>
            <person name="Li G."/>
            <person name="Viehrig K."/>
            <person name="Ye F."/>
            <person name="Su P."/>
            <person name="Kiefer A.F."/>
            <person name="Nichols A."/>
            <person name="Cepeda A.J."/>
            <person name="Yan W."/>
            <person name="Fan B."/>
            <person name="Jiang Y."/>
            <person name="Adhikari A."/>
            <person name="Zheng C.-J."/>
            <person name="Schuster L."/>
            <person name="Cowan T.M."/>
            <person name="Smanski M.J."/>
            <person name="Chevrette M.G."/>
            <person name="De Carvalho L.P.S."/>
            <person name="Shen B."/>
        </authorList>
    </citation>
    <scope>NUCLEOTIDE SEQUENCE [LARGE SCALE GENOMIC DNA]</scope>
    <source>
        <strain evidence="3 4">NPDC001650</strain>
    </source>
</reference>
<dbReference type="Gene3D" id="1.10.1200.10">
    <property type="entry name" value="ACP-like"/>
    <property type="match status" value="1"/>
</dbReference>
<protein>
    <submittedName>
        <fullName evidence="3">Acyl carrier protein</fullName>
    </submittedName>
</protein>
<evidence type="ECO:0000256" key="1">
    <source>
        <dbReference type="SAM" id="MobiDB-lite"/>
    </source>
</evidence>
<dbReference type="RefSeq" id="WP_302858846.1">
    <property type="nucleotide sequence ID" value="NZ_JBIAUT010000006.1"/>
</dbReference>
<evidence type="ECO:0000259" key="2">
    <source>
        <dbReference type="PROSITE" id="PS50075"/>
    </source>
</evidence>
<proteinExistence type="predicted"/>
<sequence>MDALRRRRPQVHGRLVRHARRPGGHARVRDEIKRLLASRLRLSAGALDEQATLESLGLDSLPLAETMVALQDQYDVHPDLVLLGDRLTPTRPLAALVDELTRSVRTP</sequence>
<name>A0ABW6U2T8_9ACTN</name>
<feature type="region of interest" description="Disordered" evidence="1">
    <location>
        <begin position="1"/>
        <end position="24"/>
    </location>
</feature>
<dbReference type="PROSITE" id="PS50075">
    <property type="entry name" value="CARRIER"/>
    <property type="match status" value="1"/>
</dbReference>
<dbReference type="Proteomes" id="UP001602123">
    <property type="component" value="Unassembled WGS sequence"/>
</dbReference>
<dbReference type="SUPFAM" id="SSF47336">
    <property type="entry name" value="ACP-like"/>
    <property type="match status" value="1"/>
</dbReference>
<dbReference type="EMBL" id="JBIAUT010000006">
    <property type="protein sequence ID" value="MFF4218437.1"/>
    <property type="molecule type" value="Genomic_DNA"/>
</dbReference>
<accession>A0ABW6U2T8</accession>
<comment type="caution">
    <text evidence="3">The sequence shown here is derived from an EMBL/GenBank/DDBJ whole genome shotgun (WGS) entry which is preliminary data.</text>
</comment>
<dbReference type="InterPro" id="IPR036736">
    <property type="entry name" value="ACP-like_sf"/>
</dbReference>
<feature type="domain" description="Carrier" evidence="2">
    <location>
        <begin position="26"/>
        <end position="104"/>
    </location>
</feature>
<keyword evidence="4" id="KW-1185">Reference proteome</keyword>
<dbReference type="Pfam" id="PF00550">
    <property type="entry name" value="PP-binding"/>
    <property type="match status" value="1"/>
</dbReference>
<evidence type="ECO:0000313" key="3">
    <source>
        <dbReference type="EMBL" id="MFF4218437.1"/>
    </source>
</evidence>
<evidence type="ECO:0000313" key="4">
    <source>
        <dbReference type="Proteomes" id="UP001602123"/>
    </source>
</evidence>
<dbReference type="InterPro" id="IPR009081">
    <property type="entry name" value="PP-bd_ACP"/>
</dbReference>
<gene>
    <name evidence="3" type="ORF">ACFYZM_19435</name>
</gene>